<evidence type="ECO:0000259" key="1">
    <source>
        <dbReference type="PROSITE" id="PS51186"/>
    </source>
</evidence>
<dbReference type="GO" id="GO:0016747">
    <property type="term" value="F:acyltransferase activity, transferring groups other than amino-acyl groups"/>
    <property type="evidence" value="ECO:0007669"/>
    <property type="project" value="InterPro"/>
</dbReference>
<dbReference type="OrthoDB" id="4821781at2"/>
<dbReference type="Pfam" id="PF00583">
    <property type="entry name" value="Acetyltransf_1"/>
    <property type="match status" value="1"/>
</dbReference>
<sequence length="204" mass="21819">MSTAEDDGIRILREDDPEHARLLAEGWEVVAESWGARLHLGDDADLSPFLEAVAAAQDAGYEVLRLGPADAPAITALQERVLPDYPVTPATVPAPLPEDLAELLESEEWLAFGARSAEGGLVALTTLTPLPDRWEVDRTAVAPEHRRRGLAKAVKALSVLTTYATGARTWGTGGAAVNASSLAMNRALGFELEPLWHSLRRPGA</sequence>
<dbReference type="KEGG" id="ard:AXF14_07995"/>
<dbReference type="EMBL" id="CP014228">
    <property type="protein sequence ID" value="AMD87535.1"/>
    <property type="molecule type" value="Genomic_DNA"/>
</dbReference>
<evidence type="ECO:0000313" key="3">
    <source>
        <dbReference type="Proteomes" id="UP000065220"/>
    </source>
</evidence>
<dbReference type="AlphaFoldDB" id="A0A0X8JEU6"/>
<dbReference type="InterPro" id="IPR000182">
    <property type="entry name" value="GNAT_dom"/>
</dbReference>
<proteinExistence type="predicted"/>
<keyword evidence="3" id="KW-1185">Reference proteome</keyword>
<dbReference type="CDD" id="cd04301">
    <property type="entry name" value="NAT_SF"/>
    <property type="match status" value="1"/>
</dbReference>
<dbReference type="STRING" id="111015.AXF14_07995"/>
<dbReference type="Proteomes" id="UP000065220">
    <property type="component" value="Chromosome"/>
</dbReference>
<dbReference type="InterPro" id="IPR016181">
    <property type="entry name" value="Acyl_CoA_acyltransferase"/>
</dbReference>
<reference evidence="3" key="1">
    <citation type="submission" date="2016-02" db="EMBL/GenBank/DDBJ databases">
        <authorList>
            <person name="Holder M.E."/>
            <person name="Ajami N.J."/>
            <person name="Petrosino J.F."/>
        </authorList>
    </citation>
    <scope>NUCLEOTIDE SEQUENCE [LARGE SCALE GENOMIC DNA]</scope>
    <source>
        <strain evidence="3">CCUG 36733</strain>
    </source>
</reference>
<name>A0A0X8JEU6_ACTRD</name>
<feature type="domain" description="N-acetyltransferase" evidence="1">
    <location>
        <begin position="61"/>
        <end position="204"/>
    </location>
</feature>
<gene>
    <name evidence="2" type="ORF">AXF14_07995</name>
</gene>
<protein>
    <recommendedName>
        <fullName evidence="1">N-acetyltransferase domain-containing protein</fullName>
    </recommendedName>
</protein>
<evidence type="ECO:0000313" key="2">
    <source>
        <dbReference type="EMBL" id="AMD87535.1"/>
    </source>
</evidence>
<organism evidence="2 3">
    <name type="scientific">Actinomyces radicidentis</name>
    <dbReference type="NCBI Taxonomy" id="111015"/>
    <lineage>
        <taxon>Bacteria</taxon>
        <taxon>Bacillati</taxon>
        <taxon>Actinomycetota</taxon>
        <taxon>Actinomycetes</taxon>
        <taxon>Actinomycetales</taxon>
        <taxon>Actinomycetaceae</taxon>
        <taxon>Actinomyces</taxon>
    </lineage>
</organism>
<dbReference type="RefSeq" id="WP_067942295.1">
    <property type="nucleotide sequence ID" value="NZ_CP014228.1"/>
</dbReference>
<dbReference type="SUPFAM" id="SSF55729">
    <property type="entry name" value="Acyl-CoA N-acyltransferases (Nat)"/>
    <property type="match status" value="1"/>
</dbReference>
<dbReference type="Gene3D" id="3.40.630.30">
    <property type="match status" value="1"/>
</dbReference>
<dbReference type="PROSITE" id="PS51186">
    <property type="entry name" value="GNAT"/>
    <property type="match status" value="1"/>
</dbReference>
<accession>A0A0X8JEU6</accession>